<evidence type="ECO:0000256" key="1">
    <source>
        <dbReference type="SAM" id="Phobius"/>
    </source>
</evidence>
<dbReference type="Proteomes" id="UP000265643">
    <property type="component" value="Unassembled WGS sequence"/>
</dbReference>
<dbReference type="RefSeq" id="WP_117602444.1">
    <property type="nucleotide sequence ID" value="NZ_BHGK01000001.1"/>
</dbReference>
<protein>
    <submittedName>
        <fullName evidence="2">Uncharacterized protein</fullName>
    </submittedName>
</protein>
<gene>
    <name evidence="2" type="ORF">KGMB01110_26960</name>
</gene>
<name>A0A391P4Q1_9FIRM</name>
<keyword evidence="1" id="KW-0812">Transmembrane</keyword>
<dbReference type="EMBL" id="BHGK01000001">
    <property type="protein sequence ID" value="GCA68260.1"/>
    <property type="molecule type" value="Genomic_DNA"/>
</dbReference>
<organism evidence="2 3">
    <name type="scientific">Mediterraneibacter butyricigenes</name>
    <dbReference type="NCBI Taxonomy" id="2316025"/>
    <lineage>
        <taxon>Bacteria</taxon>
        <taxon>Bacillati</taxon>
        <taxon>Bacillota</taxon>
        <taxon>Clostridia</taxon>
        <taxon>Lachnospirales</taxon>
        <taxon>Lachnospiraceae</taxon>
        <taxon>Mediterraneibacter</taxon>
    </lineage>
</organism>
<reference evidence="3" key="1">
    <citation type="submission" date="2018-09" db="EMBL/GenBank/DDBJ databases">
        <title>Draft Genome Sequence of Mediterraneibacter sp. KCTC 15684.</title>
        <authorList>
            <person name="Kim J.S."/>
            <person name="Han K.I."/>
            <person name="Suh M.K."/>
            <person name="Lee K.C."/>
            <person name="Eom M.K."/>
            <person name="Lee J.H."/>
            <person name="Park S.H."/>
            <person name="Kang S.W."/>
            <person name="Park J.E."/>
            <person name="Oh B.S."/>
            <person name="Yu S.Y."/>
            <person name="Choi S.H."/>
            <person name="Lee D.H."/>
            <person name="Yoon H."/>
            <person name="Kim B."/>
            <person name="Yang S.J."/>
            <person name="Lee J.S."/>
        </authorList>
    </citation>
    <scope>NUCLEOTIDE SEQUENCE [LARGE SCALE GENOMIC DNA]</scope>
    <source>
        <strain evidence="3">KCTC 15684</strain>
    </source>
</reference>
<keyword evidence="3" id="KW-1185">Reference proteome</keyword>
<keyword evidence="1" id="KW-1133">Transmembrane helix</keyword>
<accession>A0A391P4Q1</accession>
<evidence type="ECO:0000313" key="2">
    <source>
        <dbReference type="EMBL" id="GCA68260.1"/>
    </source>
</evidence>
<evidence type="ECO:0000313" key="3">
    <source>
        <dbReference type="Proteomes" id="UP000265643"/>
    </source>
</evidence>
<sequence length="71" mass="7823">MPHGVLVVLMIVLVILSAIDLINPHILRRSNLDESKLELYKNCDFGILAICSAELIIEALHALGIISFTLI</sequence>
<proteinExistence type="predicted"/>
<comment type="caution">
    <text evidence="2">The sequence shown here is derived from an EMBL/GenBank/DDBJ whole genome shotgun (WGS) entry which is preliminary data.</text>
</comment>
<feature type="transmembrane region" description="Helical" evidence="1">
    <location>
        <begin position="6"/>
        <end position="24"/>
    </location>
</feature>
<keyword evidence="1" id="KW-0472">Membrane</keyword>
<dbReference type="AlphaFoldDB" id="A0A391P4Q1"/>
<feature type="transmembrane region" description="Helical" evidence="1">
    <location>
        <begin position="45"/>
        <end position="70"/>
    </location>
</feature>